<comment type="similarity">
    <text evidence="3">Belongs to the Nudix hydrolase family. NudC subfamily.</text>
</comment>
<dbReference type="InterPro" id="IPR000086">
    <property type="entry name" value="NUDIX_hydrolase_dom"/>
</dbReference>
<sequence>MANAYQTTLDSPAQTKRESFLSVAKFGRERANYFASSPLNRLSFLRDNHEFLTGAFDHASTNFICFRGLAPLHNARGEIHYVTRDTISPIITSNPFETTEEEMVQSFNSSIVAPQLVFLGIDQRNTAGYCFRNFIGAPYFALDLTPKHTYEVAASNLARDLEAQGLSFAEGRPMHYDAESAAIFAQARHYLDWNARNTFCGTCGQKTLSTHGGAKRVCPPTDRAESTSARAACSTRTTISNLSFPRTDPTVIVAVLSFDGQRVLLGHQKRWPSRRFSALAGFIEPAESAEDAARREVWEETGVVLSRVVIFSTQPWPLPANLMVGVIGQARSPEDEIIKLDIDPELEAAEWFRLAEVGEALRAQTEAEGSPSVHDLGGCGLTLPPPTAIAHHLLGAVVDEYFQIDAATWG</sequence>
<dbReference type="EC" id="3.6.1.22" evidence="4"/>
<dbReference type="InterPro" id="IPR015376">
    <property type="entry name" value="Znr_NADH_PPase"/>
</dbReference>
<proteinExistence type="inferred from homology"/>
<dbReference type="GO" id="GO:0005777">
    <property type="term" value="C:peroxisome"/>
    <property type="evidence" value="ECO:0007669"/>
    <property type="project" value="TreeGrafter"/>
</dbReference>
<name>A0A0D2DIA6_9EURO</name>
<dbReference type="Pfam" id="PF09296">
    <property type="entry name" value="NUDIX-like"/>
    <property type="match status" value="1"/>
</dbReference>
<evidence type="ECO:0000256" key="6">
    <source>
        <dbReference type="ARBA" id="ARBA00022801"/>
    </source>
</evidence>
<reference evidence="11 12" key="1">
    <citation type="submission" date="2015-01" db="EMBL/GenBank/DDBJ databases">
        <title>The Genome Sequence of Cladophialophora immunda CBS83496.</title>
        <authorList>
            <consortium name="The Broad Institute Genomics Platform"/>
            <person name="Cuomo C."/>
            <person name="de Hoog S."/>
            <person name="Gorbushina A."/>
            <person name="Stielow B."/>
            <person name="Teixiera M."/>
            <person name="Abouelleil A."/>
            <person name="Chapman S.B."/>
            <person name="Priest M."/>
            <person name="Young S.K."/>
            <person name="Wortman J."/>
            <person name="Nusbaum C."/>
            <person name="Birren B."/>
        </authorList>
    </citation>
    <scope>NUCLEOTIDE SEQUENCE [LARGE SCALE GENOMIC DNA]</scope>
    <source>
        <strain evidence="11 12">CBS 83496</strain>
    </source>
</reference>
<evidence type="ECO:0000256" key="5">
    <source>
        <dbReference type="ARBA" id="ARBA00022723"/>
    </source>
</evidence>
<evidence type="ECO:0000256" key="3">
    <source>
        <dbReference type="ARBA" id="ARBA00009595"/>
    </source>
</evidence>
<evidence type="ECO:0000256" key="2">
    <source>
        <dbReference type="ARBA" id="ARBA00001947"/>
    </source>
</evidence>
<keyword evidence="7" id="KW-0460">Magnesium</keyword>
<keyword evidence="6" id="KW-0378">Hydrolase</keyword>
<dbReference type="InterPro" id="IPR049734">
    <property type="entry name" value="NudC-like_C"/>
</dbReference>
<dbReference type="GO" id="GO:0035529">
    <property type="term" value="F:NADH pyrophosphatase activity"/>
    <property type="evidence" value="ECO:0007669"/>
    <property type="project" value="TreeGrafter"/>
</dbReference>
<evidence type="ECO:0000313" key="11">
    <source>
        <dbReference type="EMBL" id="KIW35449.1"/>
    </source>
</evidence>
<dbReference type="HOGENOM" id="CLU_037162_0_2_1"/>
<evidence type="ECO:0000259" key="10">
    <source>
        <dbReference type="PROSITE" id="PS51462"/>
    </source>
</evidence>
<dbReference type="GO" id="GO:0019677">
    <property type="term" value="P:NAD+ catabolic process"/>
    <property type="evidence" value="ECO:0007669"/>
    <property type="project" value="TreeGrafter"/>
</dbReference>
<dbReference type="PANTHER" id="PTHR42904:SF6">
    <property type="entry name" value="NAD-CAPPED RNA HYDROLASE NUDT12"/>
    <property type="match status" value="1"/>
</dbReference>
<dbReference type="Pfam" id="PF00293">
    <property type="entry name" value="NUDIX"/>
    <property type="match status" value="1"/>
</dbReference>
<dbReference type="Gene3D" id="3.90.79.20">
    <property type="match status" value="1"/>
</dbReference>
<keyword evidence="5" id="KW-0479">Metal-binding</keyword>
<dbReference type="OrthoDB" id="10249612at2759"/>
<evidence type="ECO:0000256" key="8">
    <source>
        <dbReference type="ARBA" id="ARBA00023027"/>
    </source>
</evidence>
<comment type="cofactor">
    <cofactor evidence="2">
        <name>Zn(2+)</name>
        <dbReference type="ChEBI" id="CHEBI:29105"/>
    </cofactor>
</comment>
<keyword evidence="12" id="KW-1185">Reference proteome</keyword>
<dbReference type="RefSeq" id="XP_016255665.1">
    <property type="nucleotide sequence ID" value="XM_016388737.1"/>
</dbReference>
<protein>
    <recommendedName>
        <fullName evidence="4">NAD(+) diphosphatase</fullName>
        <ecNumber evidence="4">3.6.1.22</ecNumber>
    </recommendedName>
</protein>
<dbReference type="CDD" id="cd03429">
    <property type="entry name" value="NUDIX_NADH_pyrophosphatase_Nudt13"/>
    <property type="match status" value="1"/>
</dbReference>
<evidence type="ECO:0000256" key="7">
    <source>
        <dbReference type="ARBA" id="ARBA00022842"/>
    </source>
</evidence>
<dbReference type="Pfam" id="PF09297">
    <property type="entry name" value="Zn_ribbon_NUD"/>
    <property type="match status" value="1"/>
</dbReference>
<dbReference type="VEuPathDB" id="FungiDB:PV07_02146"/>
<evidence type="ECO:0000256" key="9">
    <source>
        <dbReference type="ARBA" id="ARBA00023679"/>
    </source>
</evidence>
<organism evidence="11 12">
    <name type="scientific">Cladophialophora immunda</name>
    <dbReference type="NCBI Taxonomy" id="569365"/>
    <lineage>
        <taxon>Eukaryota</taxon>
        <taxon>Fungi</taxon>
        <taxon>Dikarya</taxon>
        <taxon>Ascomycota</taxon>
        <taxon>Pezizomycotina</taxon>
        <taxon>Eurotiomycetes</taxon>
        <taxon>Chaetothyriomycetidae</taxon>
        <taxon>Chaetothyriales</taxon>
        <taxon>Herpotrichiellaceae</taxon>
        <taxon>Cladophialophora</taxon>
    </lineage>
</organism>
<dbReference type="GO" id="GO:0005829">
    <property type="term" value="C:cytosol"/>
    <property type="evidence" value="ECO:0007669"/>
    <property type="project" value="TreeGrafter"/>
</dbReference>
<comment type="catalytic activity">
    <reaction evidence="9">
        <text>a 5'-end NAD(+)-phospho-ribonucleoside in mRNA + H2O = a 5'-end phospho-adenosine-phospho-ribonucleoside in mRNA + beta-nicotinamide D-ribonucleotide + 2 H(+)</text>
        <dbReference type="Rhea" id="RHEA:60876"/>
        <dbReference type="Rhea" id="RHEA-COMP:15698"/>
        <dbReference type="Rhea" id="RHEA-COMP:15719"/>
        <dbReference type="ChEBI" id="CHEBI:14649"/>
        <dbReference type="ChEBI" id="CHEBI:15377"/>
        <dbReference type="ChEBI" id="CHEBI:15378"/>
        <dbReference type="ChEBI" id="CHEBI:144029"/>
        <dbReference type="ChEBI" id="CHEBI:144051"/>
    </reaction>
    <physiologicalReaction direction="left-to-right" evidence="9">
        <dbReference type="Rhea" id="RHEA:60877"/>
    </physiologicalReaction>
</comment>
<keyword evidence="8" id="KW-0520">NAD</keyword>
<dbReference type="PROSITE" id="PS00893">
    <property type="entry name" value="NUDIX_BOX"/>
    <property type="match status" value="1"/>
</dbReference>
<accession>A0A0D2DIA6</accession>
<gene>
    <name evidence="11" type="ORF">PV07_02146</name>
</gene>
<dbReference type="GeneID" id="27341340"/>
<evidence type="ECO:0000256" key="4">
    <source>
        <dbReference type="ARBA" id="ARBA00012381"/>
    </source>
</evidence>
<comment type="cofactor">
    <cofactor evidence="1">
        <name>Mg(2+)</name>
        <dbReference type="ChEBI" id="CHEBI:18420"/>
    </cofactor>
</comment>
<dbReference type="EMBL" id="KN847040">
    <property type="protein sequence ID" value="KIW35449.1"/>
    <property type="molecule type" value="Genomic_DNA"/>
</dbReference>
<dbReference type="AlphaFoldDB" id="A0A0D2DIA6"/>
<dbReference type="InterPro" id="IPR015797">
    <property type="entry name" value="NUDIX_hydrolase-like_dom_sf"/>
</dbReference>
<dbReference type="PROSITE" id="PS51462">
    <property type="entry name" value="NUDIX"/>
    <property type="match status" value="1"/>
</dbReference>
<dbReference type="GO" id="GO:0006742">
    <property type="term" value="P:NADP+ catabolic process"/>
    <property type="evidence" value="ECO:0007669"/>
    <property type="project" value="TreeGrafter"/>
</dbReference>
<dbReference type="InterPro" id="IPR020084">
    <property type="entry name" value="NUDIX_hydrolase_CS"/>
</dbReference>
<dbReference type="InterPro" id="IPR050241">
    <property type="entry name" value="NAD-cap_RNA_hydrolase_NudC"/>
</dbReference>
<evidence type="ECO:0000256" key="1">
    <source>
        <dbReference type="ARBA" id="ARBA00001946"/>
    </source>
</evidence>
<dbReference type="SUPFAM" id="SSF55811">
    <property type="entry name" value="Nudix"/>
    <property type="match status" value="1"/>
</dbReference>
<dbReference type="InterPro" id="IPR015375">
    <property type="entry name" value="NADH_PPase-like_N"/>
</dbReference>
<dbReference type="Proteomes" id="UP000054466">
    <property type="component" value="Unassembled WGS sequence"/>
</dbReference>
<dbReference type="PANTHER" id="PTHR42904">
    <property type="entry name" value="NUDIX HYDROLASE, NUDC SUBFAMILY"/>
    <property type="match status" value="1"/>
</dbReference>
<dbReference type="Gene3D" id="3.90.79.10">
    <property type="entry name" value="Nucleoside Triphosphate Pyrophosphohydrolase"/>
    <property type="match status" value="1"/>
</dbReference>
<dbReference type="GO" id="GO:0046872">
    <property type="term" value="F:metal ion binding"/>
    <property type="evidence" value="ECO:0007669"/>
    <property type="project" value="UniProtKB-KW"/>
</dbReference>
<evidence type="ECO:0000313" key="12">
    <source>
        <dbReference type="Proteomes" id="UP000054466"/>
    </source>
</evidence>
<feature type="domain" description="Nudix hydrolase" evidence="10">
    <location>
        <begin position="245"/>
        <end position="375"/>
    </location>
</feature>
<dbReference type="STRING" id="569365.A0A0D2DIA6"/>